<reference evidence="2" key="2">
    <citation type="submission" date="2023-04" db="EMBL/GenBank/DDBJ databases">
        <title>'Rhodoalgimonas zhirmunskyi' gen. nov., isolated from a red alga.</title>
        <authorList>
            <person name="Nedashkovskaya O.I."/>
            <person name="Otstavnykh N.Y."/>
            <person name="Bystritskaya E.P."/>
            <person name="Balabanova L.A."/>
            <person name="Isaeva M.P."/>
        </authorList>
    </citation>
    <scope>NUCLEOTIDE SEQUENCE</scope>
    <source>
        <strain evidence="2">10Alg 79</strain>
    </source>
</reference>
<keyword evidence="3" id="KW-1185">Reference proteome</keyword>
<dbReference type="NCBIfam" id="NF002542">
    <property type="entry name" value="PRK02101.1-3"/>
    <property type="match status" value="1"/>
</dbReference>
<dbReference type="Pfam" id="PF03883">
    <property type="entry name" value="H2O2_YaaD"/>
    <property type="match status" value="1"/>
</dbReference>
<reference evidence="2" key="1">
    <citation type="submission" date="2022-07" db="EMBL/GenBank/DDBJ databases">
        <authorList>
            <person name="Otstavnykh N."/>
            <person name="Isaeva M."/>
            <person name="Bystritskaya E."/>
        </authorList>
    </citation>
    <scope>NUCLEOTIDE SEQUENCE</scope>
    <source>
        <strain evidence="2">10Alg 79</strain>
    </source>
</reference>
<dbReference type="EMBL" id="JANFFA010000005">
    <property type="protein sequence ID" value="MDQ2095643.1"/>
    <property type="molecule type" value="Genomic_DNA"/>
</dbReference>
<dbReference type="GO" id="GO:0033194">
    <property type="term" value="P:response to hydroperoxide"/>
    <property type="evidence" value="ECO:0007669"/>
    <property type="project" value="TreeGrafter"/>
</dbReference>
<protein>
    <recommendedName>
        <fullName evidence="1">UPF0246 protein NOI20_16115</fullName>
    </recommendedName>
</protein>
<accession>A0AAJ1UDQ7</accession>
<sequence length="253" mass="28247">MLIVVSPAKRLNENPDAKFELTQPVFAEQVGELVDVARGLSQGEIGKLMGISDKLSKLNYDRYRDFGQMPSGAAALMFDGDTYAGLEAKSLDAEEMDWAREHLRILSGMYGLLRPTDAIEPYRLEMGTRLKTPRGKNLYEFWGTRISDALNAQAETTGSTALINCASEEYFGAVDREALKLRVITPVFKEMKAGTPKIVSFFAKKARGAMARFIIQNRLTDVDAIKNFDTGGYVFREDMSEGDAWTFLRDEEG</sequence>
<dbReference type="GO" id="GO:0005829">
    <property type="term" value="C:cytosol"/>
    <property type="evidence" value="ECO:0007669"/>
    <property type="project" value="TreeGrafter"/>
</dbReference>
<evidence type="ECO:0000313" key="3">
    <source>
        <dbReference type="Proteomes" id="UP001227162"/>
    </source>
</evidence>
<dbReference type="PANTHER" id="PTHR30283">
    <property type="entry name" value="PEROXIDE STRESS RESPONSE PROTEIN YAAA"/>
    <property type="match status" value="1"/>
</dbReference>
<dbReference type="HAMAP" id="MF_00652">
    <property type="entry name" value="UPF0246"/>
    <property type="match status" value="1"/>
</dbReference>
<evidence type="ECO:0000313" key="2">
    <source>
        <dbReference type="EMBL" id="MDQ2095643.1"/>
    </source>
</evidence>
<proteinExistence type="inferred from homology"/>
<evidence type="ECO:0000256" key="1">
    <source>
        <dbReference type="HAMAP-Rule" id="MF_00652"/>
    </source>
</evidence>
<organism evidence="2 3">
    <name type="scientific">Rhodalgimonas zhirmunskyi</name>
    <dbReference type="NCBI Taxonomy" id="2964767"/>
    <lineage>
        <taxon>Bacteria</taxon>
        <taxon>Pseudomonadati</taxon>
        <taxon>Pseudomonadota</taxon>
        <taxon>Alphaproteobacteria</taxon>
        <taxon>Rhodobacterales</taxon>
        <taxon>Roseobacteraceae</taxon>
        <taxon>Rhodalgimonas</taxon>
    </lineage>
</organism>
<gene>
    <name evidence="2" type="primary">yaaA</name>
    <name evidence="2" type="ORF">NOI20_16115</name>
</gene>
<dbReference type="PANTHER" id="PTHR30283:SF4">
    <property type="entry name" value="PEROXIDE STRESS RESISTANCE PROTEIN YAAA"/>
    <property type="match status" value="1"/>
</dbReference>
<dbReference type="InterPro" id="IPR005583">
    <property type="entry name" value="YaaA"/>
</dbReference>
<comment type="similarity">
    <text evidence="1">Belongs to the UPF0246 family.</text>
</comment>
<dbReference type="Proteomes" id="UP001227162">
    <property type="component" value="Unassembled WGS sequence"/>
</dbReference>
<dbReference type="AlphaFoldDB" id="A0AAJ1UDQ7"/>
<dbReference type="RefSeq" id="WP_317627265.1">
    <property type="nucleotide sequence ID" value="NZ_JANFFA010000005.1"/>
</dbReference>
<name>A0AAJ1UDQ7_9RHOB</name>
<comment type="caution">
    <text evidence="2">The sequence shown here is derived from an EMBL/GenBank/DDBJ whole genome shotgun (WGS) entry which is preliminary data.</text>
</comment>